<organism evidence="13 14">
    <name type="scientific">Actinomadura graeca</name>
    <dbReference type="NCBI Taxonomy" id="2750812"/>
    <lineage>
        <taxon>Bacteria</taxon>
        <taxon>Bacillati</taxon>
        <taxon>Actinomycetota</taxon>
        <taxon>Actinomycetes</taxon>
        <taxon>Streptosporangiales</taxon>
        <taxon>Thermomonosporaceae</taxon>
        <taxon>Actinomadura</taxon>
    </lineage>
</organism>
<evidence type="ECO:0000256" key="5">
    <source>
        <dbReference type="ARBA" id="ARBA00022695"/>
    </source>
</evidence>
<protein>
    <submittedName>
        <fullName evidence="13">DNA polymerase III subunit beta</fullName>
        <ecNumber evidence="13">2.7.7.7</ecNumber>
    </submittedName>
</protein>
<name>A0ABX8R4G9_9ACTN</name>
<dbReference type="GO" id="GO:0003887">
    <property type="term" value="F:DNA-directed DNA polymerase activity"/>
    <property type="evidence" value="ECO:0007669"/>
    <property type="project" value="UniProtKB-EC"/>
</dbReference>
<evidence type="ECO:0000259" key="12">
    <source>
        <dbReference type="Pfam" id="PF02768"/>
    </source>
</evidence>
<dbReference type="Pfam" id="PF02767">
    <property type="entry name" value="DNA_pol3_beta_2"/>
    <property type="match status" value="1"/>
</dbReference>
<dbReference type="CDD" id="cd00140">
    <property type="entry name" value="beta_clamp"/>
    <property type="match status" value="1"/>
</dbReference>
<dbReference type="EC" id="2.7.7.7" evidence="13"/>
<evidence type="ECO:0000256" key="8">
    <source>
        <dbReference type="ARBA" id="ARBA00023125"/>
    </source>
</evidence>
<sequence>MRFIASRDELADQARWVSAQLPAQPALPILAGILIEVADSTAIATLTVSDLETTAQAHLPVAQADTAGRAVVPAKPLARLLAKMPRGTDRLQVIAEGETFTVRTLDSAVSMTVKTMPPEDYPAPLPAVSPPTGSISAADFAEAVTRLAAAAGTDATLPVLTGALVSIHGSTLRAVTTDRYRAASVGTAIQLADTAPIPPVVLVPMKPLKAAATTFKRAGRITIGIEAVPAPGGTGQNVSRCTLTGASRSLTTRLMDETFPDLDAHFTLEPAACADVPVTELTQALQLVIAAVDDNHAPVQLVFEPAQLHLRAFSDDGEVHMKVPAALGNTGTFTIAFNPRFLLTALRNFHTTVRFGLRAPTSPCLLTEIADDGSADDADSQAQAPADTGHLHLLMPIRMSQGDDADRQPPRPHTKAALQDRPEP</sequence>
<evidence type="ECO:0000256" key="7">
    <source>
        <dbReference type="ARBA" id="ARBA00022932"/>
    </source>
</evidence>
<evidence type="ECO:0000313" key="14">
    <source>
        <dbReference type="Proteomes" id="UP001049518"/>
    </source>
</evidence>
<evidence type="ECO:0000256" key="3">
    <source>
        <dbReference type="ARBA" id="ARBA00022490"/>
    </source>
</evidence>
<feature type="domain" description="DNA polymerase III beta sliding clamp central" evidence="11">
    <location>
        <begin position="135"/>
        <end position="261"/>
    </location>
</feature>
<accession>A0ABX8R4G9</accession>
<dbReference type="EMBL" id="CP059572">
    <property type="protein sequence ID" value="QXJ25952.1"/>
    <property type="molecule type" value="Genomic_DNA"/>
</dbReference>
<feature type="region of interest" description="Disordered" evidence="9">
    <location>
        <begin position="396"/>
        <end position="424"/>
    </location>
</feature>
<proteinExistence type="inferred from homology"/>
<keyword evidence="3" id="KW-0963">Cytoplasm</keyword>
<dbReference type="InterPro" id="IPR046938">
    <property type="entry name" value="DNA_clamp_sf"/>
</dbReference>
<dbReference type="SUPFAM" id="SSF55979">
    <property type="entry name" value="DNA clamp"/>
    <property type="match status" value="3"/>
</dbReference>
<dbReference type="NCBIfam" id="TIGR00663">
    <property type="entry name" value="dnan"/>
    <property type="match status" value="1"/>
</dbReference>
<dbReference type="Pfam" id="PF00712">
    <property type="entry name" value="DNA_pol3_beta"/>
    <property type="match status" value="1"/>
</dbReference>
<comment type="subcellular location">
    <subcellularLocation>
        <location evidence="1">Cytoplasm</location>
    </subcellularLocation>
</comment>
<comment type="similarity">
    <text evidence="2">Belongs to the beta sliding clamp family.</text>
</comment>
<evidence type="ECO:0000313" key="13">
    <source>
        <dbReference type="EMBL" id="QXJ25952.1"/>
    </source>
</evidence>
<dbReference type="SMART" id="SM00480">
    <property type="entry name" value="POL3Bc"/>
    <property type="match status" value="1"/>
</dbReference>
<feature type="domain" description="DNA polymerase III beta sliding clamp C-terminal" evidence="12">
    <location>
        <begin position="274"/>
        <end position="374"/>
    </location>
</feature>
<feature type="domain" description="DNA polymerase III beta sliding clamp N-terminal" evidence="10">
    <location>
        <begin position="1"/>
        <end position="123"/>
    </location>
</feature>
<keyword evidence="7" id="KW-0239">DNA-directed DNA polymerase</keyword>
<evidence type="ECO:0000256" key="2">
    <source>
        <dbReference type="ARBA" id="ARBA00010752"/>
    </source>
</evidence>
<keyword evidence="6" id="KW-0235">DNA replication</keyword>
<reference evidence="13" key="1">
    <citation type="submission" date="2020-07" db="EMBL/GenBank/DDBJ databases">
        <authorList>
            <person name="Tarantini F.S."/>
            <person name="Hong K.W."/>
            <person name="Chan K.G."/>
        </authorList>
    </citation>
    <scope>NUCLEOTIDE SEQUENCE</scope>
    <source>
        <strain evidence="13">32-07</strain>
    </source>
</reference>
<keyword evidence="8" id="KW-0238">DNA-binding</keyword>
<gene>
    <name evidence="13" type="primary">dnaN</name>
    <name evidence="13" type="ORF">AGRA3207_007521</name>
</gene>
<evidence type="ECO:0000256" key="9">
    <source>
        <dbReference type="SAM" id="MobiDB-lite"/>
    </source>
</evidence>
<dbReference type="Proteomes" id="UP001049518">
    <property type="component" value="Chromosome"/>
</dbReference>
<dbReference type="PANTHER" id="PTHR30478">
    <property type="entry name" value="DNA POLYMERASE III SUBUNIT BETA"/>
    <property type="match status" value="1"/>
</dbReference>
<evidence type="ECO:0000259" key="11">
    <source>
        <dbReference type="Pfam" id="PF02767"/>
    </source>
</evidence>
<evidence type="ECO:0000256" key="4">
    <source>
        <dbReference type="ARBA" id="ARBA00022679"/>
    </source>
</evidence>
<keyword evidence="5 13" id="KW-0548">Nucleotidyltransferase</keyword>
<dbReference type="PANTHER" id="PTHR30478:SF0">
    <property type="entry name" value="BETA SLIDING CLAMP"/>
    <property type="match status" value="1"/>
</dbReference>
<evidence type="ECO:0000259" key="10">
    <source>
        <dbReference type="Pfam" id="PF00712"/>
    </source>
</evidence>
<dbReference type="InterPro" id="IPR022634">
    <property type="entry name" value="DNA_polIII_beta_N"/>
</dbReference>
<keyword evidence="14" id="KW-1185">Reference proteome</keyword>
<evidence type="ECO:0000256" key="1">
    <source>
        <dbReference type="ARBA" id="ARBA00004496"/>
    </source>
</evidence>
<dbReference type="Gene3D" id="3.10.150.10">
    <property type="entry name" value="DNA Polymerase III, subunit A, domain 2"/>
    <property type="match status" value="3"/>
</dbReference>
<keyword evidence="4 13" id="KW-0808">Transferase</keyword>
<dbReference type="RefSeq" id="WP_231332165.1">
    <property type="nucleotide sequence ID" value="NZ_CP059572.1"/>
</dbReference>
<dbReference type="InterPro" id="IPR001001">
    <property type="entry name" value="DNA_polIII_beta"/>
</dbReference>
<dbReference type="InterPro" id="IPR022635">
    <property type="entry name" value="DNA_polIII_beta_C"/>
</dbReference>
<evidence type="ECO:0000256" key="6">
    <source>
        <dbReference type="ARBA" id="ARBA00022705"/>
    </source>
</evidence>
<dbReference type="InterPro" id="IPR022637">
    <property type="entry name" value="DNA_polIII_beta_cen"/>
</dbReference>
<dbReference type="Pfam" id="PF02768">
    <property type="entry name" value="DNA_pol3_beta_3"/>
    <property type="match status" value="1"/>
</dbReference>